<dbReference type="RefSeq" id="WP_009260761.1">
    <property type="nucleotide sequence ID" value="NZ_KN174168.1"/>
</dbReference>
<keyword evidence="3" id="KW-1185">Reference proteome</keyword>
<reference evidence="2 3" key="1">
    <citation type="submission" date="2011-08" db="EMBL/GenBank/DDBJ databases">
        <title>The Genome Sequence of Clostridium orbiscindens 1_3_50AFAA.</title>
        <authorList>
            <consortium name="The Broad Institute Genome Sequencing Platform"/>
            <person name="Earl A."/>
            <person name="Ward D."/>
            <person name="Feldgarden M."/>
            <person name="Gevers D."/>
            <person name="Daigneault M."/>
            <person name="Strauss J."/>
            <person name="Allen-Vercoe E."/>
            <person name="Young S.K."/>
            <person name="Zeng Q."/>
            <person name="Gargeya S."/>
            <person name="Fitzgerald M."/>
            <person name="Haas B."/>
            <person name="Abouelleil A."/>
            <person name="Alvarado L."/>
            <person name="Arachchi H.M."/>
            <person name="Berlin A."/>
            <person name="Brown A."/>
            <person name="Chapman S.B."/>
            <person name="Chen Z."/>
            <person name="Dunbar C."/>
            <person name="Freedman E."/>
            <person name="Gearin G."/>
            <person name="Gellesch M."/>
            <person name="Goldberg J."/>
            <person name="Griggs A."/>
            <person name="Gujja S."/>
            <person name="Heiman D."/>
            <person name="Howarth C."/>
            <person name="Larson L."/>
            <person name="Lui A."/>
            <person name="MacDonald P.J.P."/>
            <person name="Montmayeur A."/>
            <person name="Murphy C."/>
            <person name="Neiman D."/>
            <person name="Pearson M."/>
            <person name="Priest M."/>
            <person name="Roberts A."/>
            <person name="Saif S."/>
            <person name="Shea T."/>
            <person name="Shenoy N."/>
            <person name="Sisk P."/>
            <person name="Stolte C."/>
            <person name="Sykes S."/>
            <person name="Wortman J."/>
            <person name="Nusbaum C."/>
            <person name="Birren B."/>
        </authorList>
    </citation>
    <scope>NUCLEOTIDE SEQUENCE [LARGE SCALE GENOMIC DNA]</scope>
    <source>
        <strain evidence="2 3">1_3_50AFAA</strain>
    </source>
</reference>
<evidence type="ECO:0000259" key="1">
    <source>
        <dbReference type="PROSITE" id="PS00028"/>
    </source>
</evidence>
<dbReference type="eggNOG" id="COG1162">
    <property type="taxonomic scope" value="Bacteria"/>
</dbReference>
<evidence type="ECO:0000313" key="2">
    <source>
        <dbReference type="EMBL" id="KGF52777.1"/>
    </source>
</evidence>
<dbReference type="Proteomes" id="UP000029585">
    <property type="component" value="Unassembled WGS sequence"/>
</dbReference>
<dbReference type="GO" id="GO:0005525">
    <property type="term" value="F:GTP binding"/>
    <property type="evidence" value="ECO:0007669"/>
    <property type="project" value="InterPro"/>
</dbReference>
<name>A0A096CD13_FLAPL</name>
<dbReference type="PROSITE" id="PS00028">
    <property type="entry name" value="ZINC_FINGER_C2H2_1"/>
    <property type="match status" value="1"/>
</dbReference>
<dbReference type="InterPro" id="IPR024439">
    <property type="entry name" value="RNHCP"/>
</dbReference>
<proteinExistence type="predicted"/>
<dbReference type="HOGENOM" id="CLU_033617_0_1_9"/>
<dbReference type="Pfam" id="PF03193">
    <property type="entry name" value="RsgA_GTPase"/>
    <property type="match status" value="1"/>
</dbReference>
<dbReference type="InterPro" id="IPR027417">
    <property type="entry name" value="P-loop_NTPase"/>
</dbReference>
<dbReference type="Gene3D" id="3.40.50.300">
    <property type="entry name" value="P-loop containing nucleotide triphosphate hydrolases"/>
    <property type="match status" value="1"/>
</dbReference>
<comment type="caution">
    <text evidence="2">The sequence shown here is derived from an EMBL/GenBank/DDBJ whole genome shotgun (WGS) entry which is preliminary data.</text>
</comment>
<dbReference type="InterPro" id="IPR010914">
    <property type="entry name" value="RsgA_GTPase_dom"/>
</dbReference>
<dbReference type="SUPFAM" id="SSF52540">
    <property type="entry name" value="P-loop containing nucleoside triphosphate hydrolases"/>
    <property type="match status" value="1"/>
</dbReference>
<dbReference type="EMBL" id="ADLO01000121">
    <property type="protein sequence ID" value="KGF52777.1"/>
    <property type="molecule type" value="Genomic_DNA"/>
</dbReference>
<dbReference type="PATRIC" id="fig|742738.3.peg.4070"/>
<feature type="domain" description="C2H2-type" evidence="1">
    <location>
        <begin position="245"/>
        <end position="267"/>
    </location>
</feature>
<evidence type="ECO:0000313" key="3">
    <source>
        <dbReference type="Proteomes" id="UP000029585"/>
    </source>
</evidence>
<organism evidence="2 3">
    <name type="scientific">Flavonifractor plautii 1_3_50AFAA</name>
    <dbReference type="NCBI Taxonomy" id="742738"/>
    <lineage>
        <taxon>Bacteria</taxon>
        <taxon>Bacillati</taxon>
        <taxon>Bacillota</taxon>
        <taxon>Clostridia</taxon>
        <taxon>Eubacteriales</taxon>
        <taxon>Oscillospiraceae</taxon>
        <taxon>Flavonifractor</taxon>
    </lineage>
</organism>
<dbReference type="AlphaFoldDB" id="A0A096CD13"/>
<sequence>MNQSNLLTVRVAGVMNRQAVVLHAGRTLPCLLSGRLLRQKDSLAVGDRAEAEVLGGGQYRLTRILPRTSALRRPSRRGSGDALLAANADFVLAVCAAPSLLRAFALPEWALEAARAAGLPAGLFVSHWDRLAPEEGDALARRLEPLRAELDSLAWGSALEPPAGLLPALRGKSVAVLGGPGCGKTALIQRLAGVQAPLRPTTAVSLSQGPDGTLWLDTPGFRGASPAAKPAPDYRRQPCGESFSCKACGALVTPEGAASRHRNHCPHCLSSLHVDEEPGDRACTCRGIMEPVGVWVRKGGEWALIHRCRACGALRSNRIAADDNPALLLSIALRPLAQPPFPLSSLSGVDLSREMRHNEGNDRQEADA</sequence>
<protein>
    <recommendedName>
        <fullName evidence="1">C2H2-type domain-containing protein</fullName>
    </recommendedName>
</protein>
<gene>
    <name evidence="2" type="ORF">HMPREF9460_03954</name>
</gene>
<dbReference type="InterPro" id="IPR013087">
    <property type="entry name" value="Znf_C2H2_type"/>
</dbReference>
<dbReference type="GO" id="GO:0003924">
    <property type="term" value="F:GTPase activity"/>
    <property type="evidence" value="ECO:0007669"/>
    <property type="project" value="InterPro"/>
</dbReference>
<dbReference type="Pfam" id="PF12647">
    <property type="entry name" value="RNHCP"/>
    <property type="match status" value="1"/>
</dbReference>
<accession>A0A096CD13</accession>